<dbReference type="InterPro" id="IPR008920">
    <property type="entry name" value="TF_FadR/GntR_C"/>
</dbReference>
<dbReference type="PROSITE" id="PS50949">
    <property type="entry name" value="HTH_GNTR"/>
    <property type="match status" value="1"/>
</dbReference>
<dbReference type="Pfam" id="PF00392">
    <property type="entry name" value="GntR"/>
    <property type="match status" value="1"/>
</dbReference>
<sequence>MPIPEAEVVSRRLLRDDVYAMILDAIVSGQLAPGERLRDQDLAAWLGVSRTPVREALLRLERAGLVISKPGSSTTVAPDDPRSVAAAQQVAAALHELATRAAVGRLGEGDFGELDDANAALGDALGAADPIAAARADEAFHQVFVRVADNPVLTETLGQVTPLLRRAVHLRFGEFFSGRQSTEVHERIVEAARRRDAETAGRLARDNWLTLAD</sequence>
<dbReference type="InterPro" id="IPR011711">
    <property type="entry name" value="GntR_C"/>
</dbReference>
<dbReference type="SUPFAM" id="SSF48008">
    <property type="entry name" value="GntR ligand-binding domain-like"/>
    <property type="match status" value="1"/>
</dbReference>
<dbReference type="GO" id="GO:0003700">
    <property type="term" value="F:DNA-binding transcription factor activity"/>
    <property type="evidence" value="ECO:0007669"/>
    <property type="project" value="InterPro"/>
</dbReference>
<name>A0A4V3EMK7_9ACTN</name>
<dbReference type="InterPro" id="IPR036388">
    <property type="entry name" value="WH-like_DNA-bd_sf"/>
</dbReference>
<dbReference type="Gene3D" id="1.10.10.10">
    <property type="entry name" value="Winged helix-like DNA-binding domain superfamily/Winged helix DNA-binding domain"/>
    <property type="match status" value="1"/>
</dbReference>
<dbReference type="OrthoDB" id="3267569at2"/>
<dbReference type="Gene3D" id="1.20.120.530">
    <property type="entry name" value="GntR ligand-binding domain-like"/>
    <property type="match status" value="1"/>
</dbReference>
<dbReference type="InterPro" id="IPR000524">
    <property type="entry name" value="Tscrpt_reg_HTH_GntR"/>
</dbReference>
<dbReference type="Proteomes" id="UP000295371">
    <property type="component" value="Unassembled WGS sequence"/>
</dbReference>
<keyword evidence="2 5" id="KW-0238">DNA-binding</keyword>
<accession>A0A4V3EMK7</accession>
<dbReference type="InterPro" id="IPR036390">
    <property type="entry name" value="WH_DNA-bd_sf"/>
</dbReference>
<dbReference type="RefSeq" id="WP_133755949.1">
    <property type="nucleotide sequence ID" value="NZ_SOAW01000003.1"/>
</dbReference>
<evidence type="ECO:0000313" key="6">
    <source>
        <dbReference type="Proteomes" id="UP000295371"/>
    </source>
</evidence>
<keyword evidence="3" id="KW-0804">Transcription</keyword>
<evidence type="ECO:0000313" key="5">
    <source>
        <dbReference type="EMBL" id="TDT30048.1"/>
    </source>
</evidence>
<dbReference type="AlphaFoldDB" id="A0A4V3EMK7"/>
<evidence type="ECO:0000256" key="2">
    <source>
        <dbReference type="ARBA" id="ARBA00023125"/>
    </source>
</evidence>
<evidence type="ECO:0000256" key="3">
    <source>
        <dbReference type="ARBA" id="ARBA00023163"/>
    </source>
</evidence>
<dbReference type="EMBL" id="SOAW01000003">
    <property type="protein sequence ID" value="TDT30048.1"/>
    <property type="molecule type" value="Genomic_DNA"/>
</dbReference>
<evidence type="ECO:0000256" key="1">
    <source>
        <dbReference type="ARBA" id="ARBA00023015"/>
    </source>
</evidence>
<dbReference type="CDD" id="cd07377">
    <property type="entry name" value="WHTH_GntR"/>
    <property type="match status" value="1"/>
</dbReference>
<keyword evidence="6" id="KW-1185">Reference proteome</keyword>
<gene>
    <name evidence="5" type="ORF">CLV29_3071</name>
</gene>
<dbReference type="PANTHER" id="PTHR43537">
    <property type="entry name" value="TRANSCRIPTIONAL REGULATOR, GNTR FAMILY"/>
    <property type="match status" value="1"/>
</dbReference>
<comment type="caution">
    <text evidence="5">The sequence shown here is derived from an EMBL/GenBank/DDBJ whole genome shotgun (WGS) entry which is preliminary data.</text>
</comment>
<dbReference type="Pfam" id="PF07729">
    <property type="entry name" value="FCD"/>
    <property type="match status" value="1"/>
</dbReference>
<organism evidence="5 6">
    <name type="scientific">Naumannella halotolerans</name>
    <dbReference type="NCBI Taxonomy" id="993414"/>
    <lineage>
        <taxon>Bacteria</taxon>
        <taxon>Bacillati</taxon>
        <taxon>Actinomycetota</taxon>
        <taxon>Actinomycetes</taxon>
        <taxon>Propionibacteriales</taxon>
        <taxon>Propionibacteriaceae</taxon>
        <taxon>Naumannella</taxon>
    </lineage>
</organism>
<evidence type="ECO:0000259" key="4">
    <source>
        <dbReference type="PROSITE" id="PS50949"/>
    </source>
</evidence>
<dbReference type="PANTHER" id="PTHR43537:SF24">
    <property type="entry name" value="GLUCONATE OPERON TRANSCRIPTIONAL REPRESSOR"/>
    <property type="match status" value="1"/>
</dbReference>
<dbReference type="SMART" id="SM00345">
    <property type="entry name" value="HTH_GNTR"/>
    <property type="match status" value="1"/>
</dbReference>
<proteinExistence type="predicted"/>
<reference evidence="5 6" key="1">
    <citation type="submission" date="2019-03" db="EMBL/GenBank/DDBJ databases">
        <title>Genomic Encyclopedia of Archaeal and Bacterial Type Strains, Phase II (KMG-II): from individual species to whole genera.</title>
        <authorList>
            <person name="Goeker M."/>
        </authorList>
    </citation>
    <scope>NUCLEOTIDE SEQUENCE [LARGE SCALE GENOMIC DNA]</scope>
    <source>
        <strain evidence="5 6">DSM 24323</strain>
    </source>
</reference>
<protein>
    <submittedName>
        <fullName evidence="5">DNA-binding GntR family transcriptional regulator</fullName>
    </submittedName>
</protein>
<feature type="domain" description="HTH gntR-type" evidence="4">
    <location>
        <begin position="12"/>
        <end position="79"/>
    </location>
</feature>
<keyword evidence="1" id="KW-0805">Transcription regulation</keyword>
<dbReference type="SMART" id="SM00895">
    <property type="entry name" value="FCD"/>
    <property type="match status" value="1"/>
</dbReference>
<dbReference type="SUPFAM" id="SSF46785">
    <property type="entry name" value="Winged helix' DNA-binding domain"/>
    <property type="match status" value="1"/>
</dbReference>
<dbReference type="GO" id="GO:0003677">
    <property type="term" value="F:DNA binding"/>
    <property type="evidence" value="ECO:0007669"/>
    <property type="project" value="UniProtKB-KW"/>
</dbReference>